<gene>
    <name evidence="3" type="ORF">IXB28_00325</name>
</gene>
<sequence>MPKILILGANPNGTTRLRLDTEVRDISDGLERAKRRDEFQIAQRWAVRPRDLQRAMLDEQPQIVHFSGHGEGETGLYFEDEVGNAQLVTGDALAGLFKLFKSQLQCVVLNGCYSEVQAEAISAHIPYVIGMRDGVKDTAAIEFAVGFYDALGTGQSVEFAFEFGKAAMALGGVGDEDLPVLLQSETGSASGGSPAAPAPSTPSKPVDPNQPLNVFISYSHRDEDLKEELEVHLSTLKRQKKIKPWQDRSIEAGTEWDDEIKTALENAQIILMLVTPRFMASDYINDIELAHAMKRHNAGTARVIPIILKPSDVKDTPLSNLQALPKDAKPVTRWDDQDEAFLDVVKGIRRVVDSLTKNP</sequence>
<feature type="region of interest" description="Disordered" evidence="1">
    <location>
        <begin position="184"/>
        <end position="210"/>
    </location>
</feature>
<comment type="caution">
    <text evidence="3">The sequence shown here is derived from an EMBL/GenBank/DDBJ whole genome shotgun (WGS) entry which is preliminary data.</text>
</comment>
<accession>A0ABS5XYB2</accession>
<dbReference type="InterPro" id="IPR024983">
    <property type="entry name" value="CHAT_dom"/>
</dbReference>
<evidence type="ECO:0000313" key="3">
    <source>
        <dbReference type="EMBL" id="MBT9310637.1"/>
    </source>
</evidence>
<dbReference type="Gene3D" id="3.40.50.10140">
    <property type="entry name" value="Toll/interleukin-1 receptor homology (TIR) domain"/>
    <property type="match status" value="1"/>
</dbReference>
<organism evidence="3 4">
    <name type="scientific">Leptothoe kymatousa TAU-MAC 1615</name>
    <dbReference type="NCBI Taxonomy" id="2364775"/>
    <lineage>
        <taxon>Bacteria</taxon>
        <taxon>Bacillati</taxon>
        <taxon>Cyanobacteriota</taxon>
        <taxon>Cyanophyceae</taxon>
        <taxon>Nodosilineales</taxon>
        <taxon>Cymatolegaceae</taxon>
        <taxon>Leptothoe</taxon>
        <taxon>Leptothoe kymatousa</taxon>
    </lineage>
</organism>
<dbReference type="PROSITE" id="PS50104">
    <property type="entry name" value="TIR"/>
    <property type="match status" value="1"/>
</dbReference>
<proteinExistence type="predicted"/>
<dbReference type="InterPro" id="IPR000157">
    <property type="entry name" value="TIR_dom"/>
</dbReference>
<protein>
    <submittedName>
        <fullName evidence="3">TIR domain-containing protein</fullName>
    </submittedName>
</protein>
<feature type="compositionally biased region" description="Low complexity" evidence="1">
    <location>
        <begin position="186"/>
        <end position="195"/>
    </location>
</feature>
<reference evidence="3 4" key="1">
    <citation type="journal article" date="2021" name="Mar. Drugs">
        <title>Genome Reduction and Secondary Metabolism of the Marine Sponge-Associated Cyanobacterium Leptothoe.</title>
        <authorList>
            <person name="Konstantinou D."/>
            <person name="Popin R.V."/>
            <person name="Fewer D.P."/>
            <person name="Sivonen K."/>
            <person name="Gkelis S."/>
        </authorList>
    </citation>
    <scope>NUCLEOTIDE SEQUENCE [LARGE SCALE GENOMIC DNA]</scope>
    <source>
        <strain evidence="3 4">TAU-MAC 1615</strain>
    </source>
</reference>
<feature type="domain" description="TIR" evidence="2">
    <location>
        <begin position="210"/>
        <end position="352"/>
    </location>
</feature>
<dbReference type="RefSeq" id="WP_215616553.1">
    <property type="nucleotide sequence ID" value="NZ_JADOER010000001.1"/>
</dbReference>
<keyword evidence="4" id="KW-1185">Reference proteome</keyword>
<dbReference type="EMBL" id="JADOER010000001">
    <property type="protein sequence ID" value="MBT9310637.1"/>
    <property type="molecule type" value="Genomic_DNA"/>
</dbReference>
<evidence type="ECO:0000313" key="4">
    <source>
        <dbReference type="Proteomes" id="UP001196661"/>
    </source>
</evidence>
<dbReference type="Pfam" id="PF12770">
    <property type="entry name" value="CHAT"/>
    <property type="match status" value="1"/>
</dbReference>
<evidence type="ECO:0000256" key="1">
    <source>
        <dbReference type="SAM" id="MobiDB-lite"/>
    </source>
</evidence>
<dbReference type="SUPFAM" id="SSF52200">
    <property type="entry name" value="Toll/Interleukin receptor TIR domain"/>
    <property type="match status" value="1"/>
</dbReference>
<dbReference type="Proteomes" id="UP001196661">
    <property type="component" value="Unassembled WGS sequence"/>
</dbReference>
<dbReference type="Pfam" id="PF13676">
    <property type="entry name" value="TIR_2"/>
    <property type="match status" value="1"/>
</dbReference>
<dbReference type="InterPro" id="IPR035897">
    <property type="entry name" value="Toll_tir_struct_dom_sf"/>
</dbReference>
<name>A0ABS5XYB2_9CYAN</name>
<dbReference type="SMART" id="SM00255">
    <property type="entry name" value="TIR"/>
    <property type="match status" value="1"/>
</dbReference>
<evidence type="ECO:0000259" key="2">
    <source>
        <dbReference type="PROSITE" id="PS50104"/>
    </source>
</evidence>